<dbReference type="Proteomes" id="UP001311915">
    <property type="component" value="Unassembled WGS sequence"/>
</dbReference>
<gene>
    <name evidence="2" type="ORF">R3W88_022801</name>
</gene>
<sequence length="95" mass="11054">MRNTKNPIHLLKMKGTRHVIKKRKIDMQDPVFGTFAESTASPGSRFYSKPSHKPWREILGLKYCFFDPFHYSAGSPNSQGLNRKNRDETEKDKRA</sequence>
<name>A0AAV9LWH1_9SOLN</name>
<accession>A0AAV9LWH1</accession>
<evidence type="ECO:0000256" key="1">
    <source>
        <dbReference type="SAM" id="MobiDB-lite"/>
    </source>
</evidence>
<feature type="region of interest" description="Disordered" evidence="1">
    <location>
        <begin position="72"/>
        <end position="95"/>
    </location>
</feature>
<reference evidence="2 3" key="1">
    <citation type="submission" date="2023-10" db="EMBL/GenBank/DDBJ databases">
        <title>Genome-Wide Identification Analysis in wild type Solanum Pinnatisectum Reveals Some Genes Defensing Phytophthora Infestans.</title>
        <authorList>
            <person name="Sun C."/>
        </authorList>
    </citation>
    <scope>NUCLEOTIDE SEQUENCE [LARGE SCALE GENOMIC DNA]</scope>
    <source>
        <strain evidence="2">LQN</strain>
        <tissue evidence="2">Leaf</tissue>
    </source>
</reference>
<protein>
    <submittedName>
        <fullName evidence="2">Uncharacterized protein</fullName>
    </submittedName>
</protein>
<comment type="caution">
    <text evidence="2">The sequence shown here is derived from an EMBL/GenBank/DDBJ whole genome shotgun (WGS) entry which is preliminary data.</text>
</comment>
<keyword evidence="3" id="KW-1185">Reference proteome</keyword>
<evidence type="ECO:0000313" key="2">
    <source>
        <dbReference type="EMBL" id="KAK4729813.1"/>
    </source>
</evidence>
<proteinExistence type="predicted"/>
<dbReference type="EMBL" id="JAWPEI010000004">
    <property type="protein sequence ID" value="KAK4729813.1"/>
    <property type="molecule type" value="Genomic_DNA"/>
</dbReference>
<evidence type="ECO:0000313" key="3">
    <source>
        <dbReference type="Proteomes" id="UP001311915"/>
    </source>
</evidence>
<dbReference type="AlphaFoldDB" id="A0AAV9LWH1"/>
<organism evidence="2 3">
    <name type="scientific">Solanum pinnatisectum</name>
    <name type="common">tansyleaf nightshade</name>
    <dbReference type="NCBI Taxonomy" id="50273"/>
    <lineage>
        <taxon>Eukaryota</taxon>
        <taxon>Viridiplantae</taxon>
        <taxon>Streptophyta</taxon>
        <taxon>Embryophyta</taxon>
        <taxon>Tracheophyta</taxon>
        <taxon>Spermatophyta</taxon>
        <taxon>Magnoliopsida</taxon>
        <taxon>eudicotyledons</taxon>
        <taxon>Gunneridae</taxon>
        <taxon>Pentapetalae</taxon>
        <taxon>asterids</taxon>
        <taxon>lamiids</taxon>
        <taxon>Solanales</taxon>
        <taxon>Solanaceae</taxon>
        <taxon>Solanoideae</taxon>
        <taxon>Solaneae</taxon>
        <taxon>Solanum</taxon>
    </lineage>
</organism>
<feature type="compositionally biased region" description="Basic and acidic residues" evidence="1">
    <location>
        <begin position="84"/>
        <end position="95"/>
    </location>
</feature>